<evidence type="ECO:0000313" key="2">
    <source>
        <dbReference type="Ensembl" id="ENSCCRP00015064047.1"/>
    </source>
</evidence>
<sequence length="541" mass="62598">MHTGSKRSNGNMNKVLAVLSLTACLCCCGVQSARLSFYGLRQQMINSGTVVFLDIVEKVRNTTEKLLRDDQFKKSRISVQGYMKSLREFAKPLNTTESTRGSQDDSVILPQRFFKLLAGVTFGATIREVFDGFFFPYKKIYHETLKNGTVVDIWNEVESNYLPGAPPIYSKPMQFFSHLLAKAVVKSQLVNMLEAGVDTVMEIGKINFNQLHEDMQMVLDQIRQKAFEISILERQKEKNDFLISLRTASGVIVFYWDKVLEHTESPSFHAKYLDSRKQWAELTELRKPSETHLFLDDAVRSIFWLVIEMYFGEFFASQEYHSLGNAALGLDRFNQSNWAVVKSAVIYSLPVYEKLTKLGFGISEINRFLLRLNRIALSLEGEDRPRHWNSPSIVESIPAFILFSLGLAADKEKRNSKDNQLLLPLRVIRTEFLEFWSFILTSRNYGYWNETECQQIQSKWNHISNIINNELLKSNAFTRKQLEDAPKNFVQAIHRILEKLKQYTDLVDGFDERIDPTFLAFKKLIHDIDESFHSVWDLLLE</sequence>
<dbReference type="AlphaFoldDB" id="A0A8C1WF97"/>
<dbReference type="Proteomes" id="UP000694700">
    <property type="component" value="Unplaced"/>
</dbReference>
<protein>
    <submittedName>
        <fullName evidence="2">Uncharacterized protein</fullName>
    </submittedName>
</protein>
<organism evidence="2 3">
    <name type="scientific">Cyprinus carpio</name>
    <name type="common">Common carp</name>
    <dbReference type="NCBI Taxonomy" id="7962"/>
    <lineage>
        <taxon>Eukaryota</taxon>
        <taxon>Metazoa</taxon>
        <taxon>Chordata</taxon>
        <taxon>Craniata</taxon>
        <taxon>Vertebrata</taxon>
        <taxon>Euteleostomi</taxon>
        <taxon>Actinopterygii</taxon>
        <taxon>Neopterygii</taxon>
        <taxon>Teleostei</taxon>
        <taxon>Ostariophysi</taxon>
        <taxon>Cypriniformes</taxon>
        <taxon>Cyprinidae</taxon>
        <taxon>Cyprininae</taxon>
        <taxon>Cyprinus</taxon>
    </lineage>
</organism>
<evidence type="ECO:0000313" key="3">
    <source>
        <dbReference type="Proteomes" id="UP000694700"/>
    </source>
</evidence>
<dbReference type="Ensembl" id="ENSCCRT00015066157.1">
    <property type="protein sequence ID" value="ENSCCRP00015064047.1"/>
    <property type="gene ID" value="ENSCCRG00015026137.1"/>
</dbReference>
<keyword evidence="1" id="KW-0732">Signal</keyword>
<feature type="chain" id="PRO_5033996465" evidence="1">
    <location>
        <begin position="33"/>
        <end position="541"/>
    </location>
</feature>
<name>A0A8C1WF97_CYPCA</name>
<evidence type="ECO:0000256" key="1">
    <source>
        <dbReference type="SAM" id="SignalP"/>
    </source>
</evidence>
<feature type="signal peptide" evidence="1">
    <location>
        <begin position="1"/>
        <end position="32"/>
    </location>
</feature>
<reference evidence="2" key="1">
    <citation type="submission" date="2025-08" db="UniProtKB">
        <authorList>
            <consortium name="Ensembl"/>
        </authorList>
    </citation>
    <scope>IDENTIFICATION</scope>
</reference>
<proteinExistence type="predicted"/>
<accession>A0A8C1WF97</accession>